<protein>
    <submittedName>
        <fullName evidence="6">ArsR family transcriptional regulator</fullName>
    </submittedName>
</protein>
<dbReference type="GeneID" id="97310125"/>
<dbReference type="Pfam" id="PF09339">
    <property type="entry name" value="HTH_IclR"/>
    <property type="match status" value="1"/>
</dbReference>
<dbReference type="PROSITE" id="PS51077">
    <property type="entry name" value="HTH_ICLR"/>
    <property type="match status" value="1"/>
</dbReference>
<dbReference type="PROSITE" id="PS51078">
    <property type="entry name" value="ICLR_ED"/>
    <property type="match status" value="1"/>
</dbReference>
<gene>
    <name evidence="6" type="ORF">E2553_37395</name>
</gene>
<dbReference type="InterPro" id="IPR036390">
    <property type="entry name" value="WH_DNA-bd_sf"/>
</dbReference>
<dbReference type="GO" id="GO:0003700">
    <property type="term" value="F:DNA-binding transcription factor activity"/>
    <property type="evidence" value="ECO:0007669"/>
    <property type="project" value="TreeGrafter"/>
</dbReference>
<dbReference type="PANTHER" id="PTHR30136:SF35">
    <property type="entry name" value="HTH-TYPE TRANSCRIPTIONAL REGULATOR RV1719"/>
    <property type="match status" value="1"/>
</dbReference>
<comment type="caution">
    <text evidence="6">The sequence shown here is derived from an EMBL/GenBank/DDBJ whole genome shotgun (WGS) entry which is preliminary data.</text>
</comment>
<sequence>MAPVKRLTIVNPSSTVKSAVRVLSLFELFEYEKRPLRISEIVDKLDVPQSSISMLMRTLRERGYVDFNAVSRDYIPSPRLSFLGDWAAGGAANREAIQTEMRRLADEIGETVLLGRQSGLLLQYLAIIQGQHPVRLVISTGSLRPMHRTAIGIVLLSRMSDDEIGRFIRRYNAEHGKNYGIAGLDDVMNTVGEARRTGYYCSMGMASSHAGVVARVLPSVRGHGEMGLGIGGPVERVKTNWIQWLEILSGISLFGRDRKVSSSSTSQ</sequence>
<evidence type="ECO:0000313" key="6">
    <source>
        <dbReference type="EMBL" id="TFE38078.1"/>
    </source>
</evidence>
<keyword evidence="3" id="KW-0804">Transcription</keyword>
<dbReference type="InterPro" id="IPR005471">
    <property type="entry name" value="Tscrpt_reg_IclR_N"/>
</dbReference>
<dbReference type="GO" id="GO:0045892">
    <property type="term" value="P:negative regulation of DNA-templated transcription"/>
    <property type="evidence" value="ECO:0007669"/>
    <property type="project" value="TreeGrafter"/>
</dbReference>
<evidence type="ECO:0000259" key="4">
    <source>
        <dbReference type="PROSITE" id="PS51077"/>
    </source>
</evidence>
<dbReference type="InterPro" id="IPR050707">
    <property type="entry name" value="HTH_MetabolicPath_Reg"/>
</dbReference>
<dbReference type="PANTHER" id="PTHR30136">
    <property type="entry name" value="HELIX-TURN-HELIX TRANSCRIPTIONAL REGULATOR, ICLR FAMILY"/>
    <property type="match status" value="1"/>
</dbReference>
<evidence type="ECO:0000256" key="1">
    <source>
        <dbReference type="ARBA" id="ARBA00023015"/>
    </source>
</evidence>
<dbReference type="EMBL" id="SNVI01000004">
    <property type="protein sequence ID" value="TFE38078.1"/>
    <property type="molecule type" value="Genomic_DNA"/>
</dbReference>
<dbReference type="GO" id="GO:0003677">
    <property type="term" value="F:DNA binding"/>
    <property type="evidence" value="ECO:0007669"/>
    <property type="project" value="UniProtKB-KW"/>
</dbReference>
<keyword evidence="2" id="KW-0238">DNA-binding</keyword>
<reference evidence="6 7" key="1">
    <citation type="submission" date="2019-03" db="EMBL/GenBank/DDBJ databases">
        <title>Complete Genome Sequence of Paraburkholderia dipogonis ICMP 19430T, a Nitrogen-fixing Symbiont of the South African Invasive Legume Dipogon lignosus in New Zealand.</title>
        <authorList>
            <person name="De Meyer S.E."/>
        </authorList>
    </citation>
    <scope>NUCLEOTIDE SEQUENCE [LARGE SCALE GENOMIC DNA]</scope>
    <source>
        <strain evidence="6 7">ICMP 19430</strain>
    </source>
</reference>
<dbReference type="AlphaFoldDB" id="A0A4Y8MKZ7"/>
<dbReference type="Gene3D" id="1.10.10.10">
    <property type="entry name" value="Winged helix-like DNA-binding domain superfamily/Winged helix DNA-binding domain"/>
    <property type="match status" value="1"/>
</dbReference>
<keyword evidence="1" id="KW-0805">Transcription regulation</keyword>
<dbReference type="InterPro" id="IPR014757">
    <property type="entry name" value="Tscrpt_reg_IclR_C"/>
</dbReference>
<dbReference type="Proteomes" id="UP000297385">
    <property type="component" value="Unassembled WGS sequence"/>
</dbReference>
<name>A0A4Y8MKZ7_9BURK</name>
<proteinExistence type="predicted"/>
<dbReference type="RefSeq" id="WP_134465728.1">
    <property type="nucleotide sequence ID" value="NZ_JBHMFL010000109.1"/>
</dbReference>
<evidence type="ECO:0000259" key="5">
    <source>
        <dbReference type="PROSITE" id="PS51078"/>
    </source>
</evidence>
<evidence type="ECO:0000256" key="3">
    <source>
        <dbReference type="ARBA" id="ARBA00023163"/>
    </source>
</evidence>
<feature type="domain" description="IclR-ED" evidence="5">
    <location>
        <begin position="79"/>
        <end position="266"/>
    </location>
</feature>
<dbReference type="Pfam" id="PF01614">
    <property type="entry name" value="IclR_C"/>
    <property type="match status" value="1"/>
</dbReference>
<dbReference type="SUPFAM" id="SSF55781">
    <property type="entry name" value="GAF domain-like"/>
    <property type="match status" value="1"/>
</dbReference>
<evidence type="ECO:0000313" key="7">
    <source>
        <dbReference type="Proteomes" id="UP000297385"/>
    </source>
</evidence>
<dbReference type="Gene3D" id="3.30.450.40">
    <property type="match status" value="1"/>
</dbReference>
<dbReference type="InterPro" id="IPR036388">
    <property type="entry name" value="WH-like_DNA-bd_sf"/>
</dbReference>
<dbReference type="InterPro" id="IPR029016">
    <property type="entry name" value="GAF-like_dom_sf"/>
</dbReference>
<accession>A0A4Y8MKZ7</accession>
<evidence type="ECO:0000256" key="2">
    <source>
        <dbReference type="ARBA" id="ARBA00023125"/>
    </source>
</evidence>
<dbReference type="SUPFAM" id="SSF46785">
    <property type="entry name" value="Winged helix' DNA-binding domain"/>
    <property type="match status" value="1"/>
</dbReference>
<organism evidence="6 7">
    <name type="scientific">Paraburkholderia dipogonis</name>
    <dbReference type="NCBI Taxonomy" id="1211383"/>
    <lineage>
        <taxon>Bacteria</taxon>
        <taxon>Pseudomonadati</taxon>
        <taxon>Pseudomonadota</taxon>
        <taxon>Betaproteobacteria</taxon>
        <taxon>Burkholderiales</taxon>
        <taxon>Burkholderiaceae</taxon>
        <taxon>Paraburkholderia</taxon>
    </lineage>
</organism>
<feature type="domain" description="HTH iclR-type" evidence="4">
    <location>
        <begin position="16"/>
        <end position="78"/>
    </location>
</feature>